<name>A0A3N1HIX3_9PSEU</name>
<comment type="caution">
    <text evidence="1">The sequence shown here is derived from an EMBL/GenBank/DDBJ whole genome shotgun (WGS) entry which is preliminary data.</text>
</comment>
<sequence length="206" mass="21918">MASGLVWYVSYGSNMHAERFACYLAGGTPVGATRGYPGCRDTRPPLATRALEVPGGIYFATESPVWLGGRAFYDPALPGVAAARGYLVTAAQFADVAAQEMYREPGADLDLTVVTADGRHVLGPGRYETLLHLGEHDGHPALTFTAPWGAADVEHTKPSANYLTVLATGLAETHGWRTGRIADYLAGRTPFWSAADVAALVDPARR</sequence>
<dbReference type="Gene3D" id="3.10.490.10">
    <property type="entry name" value="Gamma-glutamyl cyclotransferase-like"/>
    <property type="match status" value="1"/>
</dbReference>
<evidence type="ECO:0000313" key="2">
    <source>
        <dbReference type="Proteomes" id="UP000268727"/>
    </source>
</evidence>
<dbReference type="AlphaFoldDB" id="A0A3N1HIX3"/>
<organism evidence="1 2">
    <name type="scientific">Saccharothrix texasensis</name>
    <dbReference type="NCBI Taxonomy" id="103734"/>
    <lineage>
        <taxon>Bacteria</taxon>
        <taxon>Bacillati</taxon>
        <taxon>Actinomycetota</taxon>
        <taxon>Actinomycetes</taxon>
        <taxon>Pseudonocardiales</taxon>
        <taxon>Pseudonocardiaceae</taxon>
        <taxon>Saccharothrix</taxon>
    </lineage>
</organism>
<protein>
    <recommendedName>
        <fullName evidence="3">Histone deacetylase</fullName>
    </recommendedName>
</protein>
<gene>
    <name evidence="1" type="ORF">EDD40_7915</name>
</gene>
<proteinExistence type="predicted"/>
<accession>A0A3N1HIX3</accession>
<evidence type="ECO:0008006" key="3">
    <source>
        <dbReference type="Google" id="ProtNLM"/>
    </source>
</evidence>
<reference evidence="1 2" key="1">
    <citation type="submission" date="2018-11" db="EMBL/GenBank/DDBJ databases">
        <title>Sequencing the genomes of 1000 actinobacteria strains.</title>
        <authorList>
            <person name="Klenk H.-P."/>
        </authorList>
    </citation>
    <scope>NUCLEOTIDE SEQUENCE [LARGE SCALE GENOMIC DNA]</scope>
    <source>
        <strain evidence="1 2">DSM 44231</strain>
    </source>
</reference>
<dbReference type="Proteomes" id="UP000268727">
    <property type="component" value="Unassembled WGS sequence"/>
</dbReference>
<dbReference type="OrthoDB" id="3470041at2"/>
<dbReference type="EMBL" id="RJKM01000001">
    <property type="protein sequence ID" value="ROP42415.1"/>
    <property type="molecule type" value="Genomic_DNA"/>
</dbReference>
<evidence type="ECO:0000313" key="1">
    <source>
        <dbReference type="EMBL" id="ROP42415.1"/>
    </source>
</evidence>
<keyword evidence="2" id="KW-1185">Reference proteome</keyword>
<dbReference type="RefSeq" id="WP_123747370.1">
    <property type="nucleotide sequence ID" value="NZ_RJKM01000001.1"/>
</dbReference>